<comment type="function">
    <text evidence="7">Required for high-level Shh responses in the developing neural tube. Together with CDK20, controls the structure of the primary cilium by coordinating assembly of the ciliary membrane and axoneme, allowing GLI2 to be properly activated in response to Shh signaling.</text>
</comment>
<name>A0A9Q1DM75_CONCO</name>
<accession>A0A9Q1DM75</accession>
<keyword evidence="3" id="KW-0217">Developmental protein</keyword>
<dbReference type="GO" id="GO:1905515">
    <property type="term" value="P:non-motile cilium assembly"/>
    <property type="evidence" value="ECO:0007669"/>
    <property type="project" value="TreeGrafter"/>
</dbReference>
<evidence type="ECO:0000256" key="4">
    <source>
        <dbReference type="ARBA" id="ARBA00022490"/>
    </source>
</evidence>
<sequence length="1308" mass="147784">MSRMSQFSSEDEAELQALLRRLLRCVQDRISGAPSVECAEEILLHLEETDKNFHNYEFVKYLRQYVESSLGAVIDEETESCARGDGHAIGSGQDTLVHAVTRRTRESGQYRAMMQTLKNTMMVVVESLINKFEEDQLKKEELQRRSQHEQSSSHYTDNCSDSDSSFNQSYAFIKHEQLQVIAEKLDPSRPKEVRWEALQSLCCAPPSDVLSCESWSSLRRNLSAALADPDPNLSDKVLRFFAKTFSSSPLNVTREIYTSLAKSLESDFLLQKWTFPVGSAGVDVMTEEMTRLLKQMRLLNDFQKEVTSFWIRHPEKYMEEIIESTLSLLSVHSEPSLGTPASQKPLEPVHLIVMLDVKATWFKKWMHGYYSRTVVLRLLEMKYKSLIAAAVQQCAFYFESRDRAQDEVSDVTHAVEHQQIGGAQRTVYTAKELEYMYFVHSLCMLGRLLMYTNGRKLFPIRVKKRKDPVTLTDLIGILIRTLYQHPKPAHGDVSHTDPLSPTSLVMEVLRTLCDRTECAVECLYQTSVIETLLCPIVALLKGKQAKLSSPETTLTHIADILARIATTERGLSLFLYDRNLVSVEGQSISAAHVIVQFTQKLLAKELVVLSESDTCPSVSGAFIFVCRQMYNTCEGLQELRPYSLHECIAGAWRQTSSLSERVPTPVPGAAPGLLSQERQNVLVWEEALLDNLLNFAATPKGLLLLQQTGAISECVTYMFTRFTKKLQVSRCEKFGYGVMVTQVAATAPGSVALHSSGFVQAIVVELWSALECGREDVRVVHPKSTPMDPIDRSCQKSFLALVNLLSSSHAVWELLGQQTLPNKAQYPLREMPTSITDLMDRLVVVNSDAKIHSLFNYEQSHTFGLRLLSVTCCNLDSLLLLESQYKISEILLQSQRENITDPSTGPGDFIIDGLSVERNHVLVRVSTVGGPSERRLPPRGLQKGADPYPWPMFSSYPLPRHYVVDAPRSSRGKQDSEMSAFLAGPPRDAEKEGDWMNSCRRQYRRAMTSKANVLSGSVLADLLEKTVSHLAATTTDCFFPAAEYKAADSGNRTHSLSPVEQLGVQMAVRYGKVLRLLKEDSEQDLCLLMKHCKQFLSQQQAKITSQLYILQGVFPGHDWFASTVFLLMSGDGERALAFLLRFSRLLASAFLWPPRLHRSAHLPREMARSGIHPMYSCTAHYVEMLLKAEVPLVSSAFRMSGFTPSQICLQWLGQCFWNYLDWPEICHYVTLCVVMGPDYQVYLCIALLKHLQQDVLQHTQTQDLQVFLKEEPVQGFRVSNYLEYMEGLEQRYRALVLADMKNITLEIT</sequence>
<evidence type="ECO:0000256" key="3">
    <source>
        <dbReference type="ARBA" id="ARBA00022473"/>
    </source>
</evidence>
<dbReference type="GO" id="GO:0005929">
    <property type="term" value="C:cilium"/>
    <property type="evidence" value="ECO:0007669"/>
    <property type="project" value="UniProtKB-SubCell"/>
</dbReference>
<evidence type="ECO:0000256" key="7">
    <source>
        <dbReference type="ARBA" id="ARBA00054310"/>
    </source>
</evidence>
<dbReference type="InterPro" id="IPR039156">
    <property type="entry name" value="PHAF1/BROMI"/>
</dbReference>
<evidence type="ECO:0000313" key="14">
    <source>
        <dbReference type="EMBL" id="KAJ8275117.1"/>
    </source>
</evidence>
<feature type="domain" description="BROMI middle region" evidence="11">
    <location>
        <begin position="176"/>
        <end position="853"/>
    </location>
</feature>
<evidence type="ECO:0000256" key="5">
    <source>
        <dbReference type="ARBA" id="ARBA00023069"/>
    </source>
</evidence>
<keyword evidence="5" id="KW-0969">Cilium</keyword>
<feature type="region of interest" description="Disordered" evidence="10">
    <location>
        <begin position="140"/>
        <end position="162"/>
    </location>
</feature>
<dbReference type="SUPFAM" id="SSF47923">
    <property type="entry name" value="Ypt/Rab-GAP domain of gyp1p"/>
    <property type="match status" value="1"/>
</dbReference>
<proteinExistence type="predicted"/>
<protein>
    <recommendedName>
        <fullName evidence="8">Protein broad-minded</fullName>
    </recommendedName>
    <alternativeName>
        <fullName evidence="9">TBC1 domain family member 32</fullName>
    </alternativeName>
</protein>
<dbReference type="Pfam" id="PF14961">
    <property type="entry name" value="BROMI"/>
    <property type="match status" value="1"/>
</dbReference>
<feature type="domain" description="BROMI C-terminal Rab TBC-like" evidence="13">
    <location>
        <begin position="872"/>
        <end position="1303"/>
    </location>
</feature>
<dbReference type="Gene3D" id="1.10.472.80">
    <property type="entry name" value="Ypt/Rab-GAP domain of gyp1p, domain 3"/>
    <property type="match status" value="1"/>
</dbReference>
<evidence type="ECO:0000256" key="9">
    <source>
        <dbReference type="ARBA" id="ARBA00075916"/>
    </source>
</evidence>
<keyword evidence="6" id="KW-0966">Cell projection</keyword>
<dbReference type="InterPro" id="IPR035969">
    <property type="entry name" value="Rab-GAP_TBC_sf"/>
</dbReference>
<dbReference type="InterPro" id="IPR032735">
    <property type="entry name" value="BROMI_M"/>
</dbReference>
<dbReference type="Pfam" id="PF23431">
    <property type="entry name" value="BROMI_N"/>
    <property type="match status" value="1"/>
</dbReference>
<evidence type="ECO:0000256" key="10">
    <source>
        <dbReference type="SAM" id="MobiDB-lite"/>
    </source>
</evidence>
<comment type="caution">
    <text evidence="14">The sequence shown here is derived from an EMBL/GenBank/DDBJ whole genome shotgun (WGS) entry which is preliminary data.</text>
</comment>
<evidence type="ECO:0000259" key="13">
    <source>
        <dbReference type="Pfam" id="PF23440"/>
    </source>
</evidence>
<keyword evidence="4" id="KW-0963">Cytoplasm</keyword>
<evidence type="ECO:0000256" key="1">
    <source>
        <dbReference type="ARBA" id="ARBA00004138"/>
    </source>
</evidence>
<evidence type="ECO:0000256" key="8">
    <source>
        <dbReference type="ARBA" id="ARBA00067690"/>
    </source>
</evidence>
<dbReference type="FunFam" id="1.10.472.80:FF:000031">
    <property type="entry name" value="TBC1 domain family, member 32"/>
    <property type="match status" value="1"/>
</dbReference>
<evidence type="ECO:0000256" key="6">
    <source>
        <dbReference type="ARBA" id="ARBA00023273"/>
    </source>
</evidence>
<evidence type="ECO:0000256" key="2">
    <source>
        <dbReference type="ARBA" id="ARBA00004496"/>
    </source>
</evidence>
<comment type="subcellular location">
    <subcellularLocation>
        <location evidence="1">Cell projection</location>
        <location evidence="1">Cilium</location>
    </subcellularLocation>
    <subcellularLocation>
        <location evidence="2">Cytoplasm</location>
    </subcellularLocation>
</comment>
<dbReference type="PANTHER" id="PTHR13465">
    <property type="entry name" value="UPF0183 PROTEIN"/>
    <property type="match status" value="1"/>
</dbReference>
<dbReference type="EMBL" id="JAFJMO010000006">
    <property type="protein sequence ID" value="KAJ8275117.1"/>
    <property type="molecule type" value="Genomic_DNA"/>
</dbReference>
<dbReference type="Proteomes" id="UP001152803">
    <property type="component" value="Unassembled WGS sequence"/>
</dbReference>
<dbReference type="GO" id="GO:0005737">
    <property type="term" value="C:cytoplasm"/>
    <property type="evidence" value="ECO:0007669"/>
    <property type="project" value="UniProtKB-SubCell"/>
</dbReference>
<dbReference type="InterPro" id="IPR055392">
    <property type="entry name" value="BROMI_C"/>
</dbReference>
<evidence type="ECO:0000259" key="12">
    <source>
        <dbReference type="Pfam" id="PF23431"/>
    </source>
</evidence>
<organism evidence="14 15">
    <name type="scientific">Conger conger</name>
    <name type="common">Conger eel</name>
    <name type="synonym">Muraena conger</name>
    <dbReference type="NCBI Taxonomy" id="82655"/>
    <lineage>
        <taxon>Eukaryota</taxon>
        <taxon>Metazoa</taxon>
        <taxon>Chordata</taxon>
        <taxon>Craniata</taxon>
        <taxon>Vertebrata</taxon>
        <taxon>Euteleostomi</taxon>
        <taxon>Actinopterygii</taxon>
        <taxon>Neopterygii</taxon>
        <taxon>Teleostei</taxon>
        <taxon>Anguilliformes</taxon>
        <taxon>Congridae</taxon>
        <taxon>Conger</taxon>
    </lineage>
</organism>
<dbReference type="OrthoDB" id="1668230at2759"/>
<dbReference type="PANTHER" id="PTHR13465:SF3">
    <property type="entry name" value="PROTEIN BROAD-MINDED"/>
    <property type="match status" value="1"/>
</dbReference>
<evidence type="ECO:0000259" key="11">
    <source>
        <dbReference type="Pfam" id="PF14961"/>
    </source>
</evidence>
<feature type="region of interest" description="Disordered" evidence="10">
    <location>
        <begin position="967"/>
        <end position="994"/>
    </location>
</feature>
<evidence type="ECO:0000313" key="15">
    <source>
        <dbReference type="Proteomes" id="UP001152803"/>
    </source>
</evidence>
<dbReference type="InterPro" id="IPR055391">
    <property type="entry name" value="BROMI_N"/>
</dbReference>
<keyword evidence="15" id="KW-1185">Reference proteome</keyword>
<feature type="domain" description="BROMI N-terminal" evidence="12">
    <location>
        <begin position="15"/>
        <end position="141"/>
    </location>
</feature>
<dbReference type="Pfam" id="PF23440">
    <property type="entry name" value="BROMI_C"/>
    <property type="match status" value="1"/>
</dbReference>
<gene>
    <name evidence="14" type="ORF">COCON_G00097420</name>
</gene>
<reference evidence="14" key="1">
    <citation type="journal article" date="2023" name="Science">
        <title>Genome structures resolve the early diversification of teleost fishes.</title>
        <authorList>
            <person name="Parey E."/>
            <person name="Louis A."/>
            <person name="Montfort J."/>
            <person name="Bouchez O."/>
            <person name="Roques C."/>
            <person name="Iampietro C."/>
            <person name="Lluch J."/>
            <person name="Castinel A."/>
            <person name="Donnadieu C."/>
            <person name="Desvignes T."/>
            <person name="Floi Bucao C."/>
            <person name="Jouanno E."/>
            <person name="Wen M."/>
            <person name="Mejri S."/>
            <person name="Dirks R."/>
            <person name="Jansen H."/>
            <person name="Henkel C."/>
            <person name="Chen W.J."/>
            <person name="Zahm M."/>
            <person name="Cabau C."/>
            <person name="Klopp C."/>
            <person name="Thompson A.W."/>
            <person name="Robinson-Rechavi M."/>
            <person name="Braasch I."/>
            <person name="Lecointre G."/>
            <person name="Bobe J."/>
            <person name="Postlethwait J.H."/>
            <person name="Berthelot C."/>
            <person name="Roest Crollius H."/>
            <person name="Guiguen Y."/>
        </authorList>
    </citation>
    <scope>NUCLEOTIDE SEQUENCE</scope>
    <source>
        <strain evidence="14">Concon-B</strain>
    </source>
</reference>